<comment type="caution">
    <text evidence="3">The sequence shown here is derived from an EMBL/GenBank/DDBJ whole genome shotgun (WGS) entry which is preliminary data.</text>
</comment>
<dbReference type="EMBL" id="BPQB01000064">
    <property type="protein sequence ID" value="GJE96813.1"/>
    <property type="molecule type" value="Genomic_DNA"/>
</dbReference>
<evidence type="ECO:0000313" key="3">
    <source>
        <dbReference type="EMBL" id="GJE96813.1"/>
    </source>
</evidence>
<evidence type="ECO:0000256" key="2">
    <source>
        <dbReference type="SAM" id="SignalP"/>
    </source>
</evidence>
<dbReference type="InterPro" id="IPR000250">
    <property type="entry name" value="Peptidase_G1"/>
</dbReference>
<feature type="active site" description="Proton acceptor" evidence="1">
    <location>
        <position position="198"/>
    </location>
</feature>
<protein>
    <submittedName>
        <fullName evidence="3">Peptidase G1 domain-containing protein</fullName>
    </submittedName>
</protein>
<dbReference type="SUPFAM" id="SSF49899">
    <property type="entry name" value="Concanavalin A-like lectins/glucanases"/>
    <property type="match status" value="1"/>
</dbReference>
<dbReference type="PANTHER" id="PTHR37536">
    <property type="entry name" value="PUTATIVE (AFU_ORTHOLOGUE AFUA_3G02970)-RELATED"/>
    <property type="match status" value="1"/>
</dbReference>
<dbReference type="InterPro" id="IPR013320">
    <property type="entry name" value="ConA-like_dom_sf"/>
</dbReference>
<dbReference type="Proteomes" id="UP000703269">
    <property type="component" value="Unassembled WGS sequence"/>
</dbReference>
<dbReference type="PRINTS" id="PR00977">
    <property type="entry name" value="SCYTLDPTASE"/>
</dbReference>
<proteinExistence type="predicted"/>
<dbReference type="CDD" id="cd13426">
    <property type="entry name" value="Peptidase_G1"/>
    <property type="match status" value="1"/>
</dbReference>
<feature type="signal peptide" evidence="2">
    <location>
        <begin position="1"/>
        <end position="18"/>
    </location>
</feature>
<dbReference type="OrthoDB" id="2862635at2759"/>
<feature type="chain" id="PRO_5040181789" evidence="2">
    <location>
        <begin position="19"/>
        <end position="265"/>
    </location>
</feature>
<name>A0A9P3GJ14_9APHY</name>
<keyword evidence="4" id="KW-1185">Reference proteome</keyword>
<dbReference type="Pfam" id="PF01828">
    <property type="entry name" value="Peptidase_A4"/>
    <property type="match status" value="1"/>
</dbReference>
<accession>A0A9P3GJ14</accession>
<dbReference type="AlphaFoldDB" id="A0A9P3GJ14"/>
<dbReference type="PANTHER" id="PTHR37536:SF1">
    <property type="entry name" value="ASPERGILLOPEPSIN, PUTAITVE (AFU_ORTHOLOGUE AFUA_7G01200)"/>
    <property type="match status" value="1"/>
</dbReference>
<dbReference type="InterPro" id="IPR038656">
    <property type="entry name" value="Peptidase_G1_sf"/>
</dbReference>
<keyword evidence="2" id="KW-0732">Signal</keyword>
<dbReference type="GO" id="GO:0070007">
    <property type="term" value="F:glutamic-type endopeptidase activity"/>
    <property type="evidence" value="ECO:0007669"/>
    <property type="project" value="InterPro"/>
</dbReference>
<dbReference type="Gene3D" id="2.60.120.700">
    <property type="entry name" value="Peptidase G1"/>
    <property type="match status" value="1"/>
</dbReference>
<reference evidence="3 4" key="1">
    <citation type="submission" date="2021-08" db="EMBL/GenBank/DDBJ databases">
        <title>Draft Genome Sequence of Phanerochaete sordida strain YK-624.</title>
        <authorList>
            <person name="Mori T."/>
            <person name="Dohra H."/>
            <person name="Suzuki T."/>
            <person name="Kawagishi H."/>
            <person name="Hirai H."/>
        </authorList>
    </citation>
    <scope>NUCLEOTIDE SEQUENCE [LARGE SCALE GENOMIC DNA]</scope>
    <source>
        <strain evidence="3 4">YK-624</strain>
    </source>
</reference>
<dbReference type="GO" id="GO:0006508">
    <property type="term" value="P:proteolysis"/>
    <property type="evidence" value="ECO:0007669"/>
    <property type="project" value="InterPro"/>
</dbReference>
<evidence type="ECO:0000313" key="4">
    <source>
        <dbReference type="Proteomes" id="UP000703269"/>
    </source>
</evidence>
<organism evidence="3 4">
    <name type="scientific">Phanerochaete sordida</name>
    <dbReference type="NCBI Taxonomy" id="48140"/>
    <lineage>
        <taxon>Eukaryota</taxon>
        <taxon>Fungi</taxon>
        <taxon>Dikarya</taxon>
        <taxon>Basidiomycota</taxon>
        <taxon>Agaricomycotina</taxon>
        <taxon>Agaricomycetes</taxon>
        <taxon>Polyporales</taxon>
        <taxon>Phanerochaetaceae</taxon>
        <taxon>Phanerochaete</taxon>
    </lineage>
</organism>
<sequence>MLARALSTLFGAILAASAFTEPSTQERLDTASVRDTTALHGPRSGIPSSEAPRYSVNWAGAILHAAAESVWDVAGTFTIPALSTPVGGDTAPDRSARVWVGIDGDTCASASVRLGYDLVRSKNGAVRITPWYHAQPGPIHFFDDSATAVGASVTLAISATSSSDGMVYITDNTRGTLLSAHFATRNRLCRQDAEWVVENVISDGALVPLVNFTAVTFTEASAVVEGEHGPAEVGPGDAQALNMFQTRLLTDVAVGASSVHIAYLS</sequence>
<gene>
    <name evidence="3" type="ORF">PsYK624_130190</name>
</gene>
<evidence type="ECO:0000256" key="1">
    <source>
        <dbReference type="PIRSR" id="PIRSR600250-50"/>
    </source>
</evidence>